<comment type="caution">
    <text evidence="1">The sequence shown here is derived from an EMBL/GenBank/DDBJ whole genome shotgun (WGS) entry which is preliminary data.</text>
</comment>
<organism evidence="1 2">
    <name type="scientific">Pseudocohnilembus persalinus</name>
    <name type="common">Ciliate</name>
    <dbReference type="NCBI Taxonomy" id="266149"/>
    <lineage>
        <taxon>Eukaryota</taxon>
        <taxon>Sar</taxon>
        <taxon>Alveolata</taxon>
        <taxon>Ciliophora</taxon>
        <taxon>Intramacronucleata</taxon>
        <taxon>Oligohymenophorea</taxon>
        <taxon>Scuticociliatia</taxon>
        <taxon>Philasterida</taxon>
        <taxon>Pseudocohnilembidae</taxon>
        <taxon>Pseudocohnilembus</taxon>
    </lineage>
</organism>
<evidence type="ECO:0000313" key="2">
    <source>
        <dbReference type="Proteomes" id="UP000054937"/>
    </source>
</evidence>
<gene>
    <name evidence="1" type="ORF">PPERSA_12032</name>
</gene>
<dbReference type="Proteomes" id="UP000054937">
    <property type="component" value="Unassembled WGS sequence"/>
</dbReference>
<accession>A0A0V0R8S5</accession>
<proteinExistence type="predicted"/>
<evidence type="ECO:0000313" key="1">
    <source>
        <dbReference type="EMBL" id="KRX10908.1"/>
    </source>
</evidence>
<protein>
    <submittedName>
        <fullName evidence="1">Uncharacterized protein</fullName>
    </submittedName>
</protein>
<dbReference type="InParanoid" id="A0A0V0R8S5"/>
<keyword evidence="2" id="KW-1185">Reference proteome</keyword>
<reference evidence="1 2" key="1">
    <citation type="journal article" date="2015" name="Sci. Rep.">
        <title>Genome of the facultative scuticociliatosis pathogen Pseudocohnilembus persalinus provides insight into its virulence through horizontal gene transfer.</title>
        <authorList>
            <person name="Xiong J."/>
            <person name="Wang G."/>
            <person name="Cheng J."/>
            <person name="Tian M."/>
            <person name="Pan X."/>
            <person name="Warren A."/>
            <person name="Jiang C."/>
            <person name="Yuan D."/>
            <person name="Miao W."/>
        </authorList>
    </citation>
    <scope>NUCLEOTIDE SEQUENCE [LARGE SCALE GENOMIC DNA]</scope>
    <source>
        <strain evidence="1">36N120E</strain>
    </source>
</reference>
<dbReference type="AlphaFoldDB" id="A0A0V0R8S5"/>
<sequence length="224" mass="26924">MDNKTKDNDNDGRQFCQKPRHNKEEFQYLNWIDDKQNILLCPNCLFQDNNPNNTKLYIKQILNLQENQSINNWPLGSSEQTQEIIEKWQKKSNQKEHFQKLKQQMINEVEKYFESKLSEIKTAILTKKKNCIQKLNDIFEKEMQFLNENNLQEIFDLKEIKKSLQSYYSNQSGIDELFKIQQDKKKKFIEENKIQEINAKLEKMTANLEKDKKDIIIVVVGWIR</sequence>
<name>A0A0V0R8S5_PSEPJ</name>
<dbReference type="EMBL" id="LDAU01000013">
    <property type="protein sequence ID" value="KRX10908.1"/>
    <property type="molecule type" value="Genomic_DNA"/>
</dbReference>